<dbReference type="InterPro" id="IPR017871">
    <property type="entry name" value="ABC_transporter-like_CS"/>
</dbReference>
<evidence type="ECO:0000313" key="8">
    <source>
        <dbReference type="Proteomes" id="UP000050424"/>
    </source>
</evidence>
<dbReference type="CDD" id="cd03263">
    <property type="entry name" value="ABC_subfamily_A"/>
    <property type="match status" value="1"/>
</dbReference>
<dbReference type="InterPro" id="IPR026082">
    <property type="entry name" value="ABCA"/>
</dbReference>
<dbReference type="SUPFAM" id="SSF52540">
    <property type="entry name" value="P-loop containing nucleoside triphosphate hydrolases"/>
    <property type="match status" value="1"/>
</dbReference>
<dbReference type="OrthoDB" id="8061355at2759"/>
<feature type="domain" description="ABC transporter" evidence="6">
    <location>
        <begin position="458"/>
        <end position="690"/>
    </location>
</feature>
<dbReference type="Proteomes" id="UP000050424">
    <property type="component" value="Unassembled WGS sequence"/>
</dbReference>
<dbReference type="Gene3D" id="3.40.50.300">
    <property type="entry name" value="P-loop containing nucleotide triphosphate hydrolases"/>
    <property type="match status" value="1"/>
</dbReference>
<dbReference type="PROSITE" id="PS00211">
    <property type="entry name" value="ABC_TRANSPORTER_1"/>
    <property type="match status" value="1"/>
</dbReference>
<keyword evidence="3" id="KW-0547">Nucleotide-binding</keyword>
<dbReference type="SMART" id="SM00382">
    <property type="entry name" value="AAA"/>
    <property type="match status" value="1"/>
</dbReference>
<dbReference type="GO" id="GO:0016020">
    <property type="term" value="C:membrane"/>
    <property type="evidence" value="ECO:0007669"/>
    <property type="project" value="InterPro"/>
</dbReference>
<dbReference type="GO" id="GO:0016887">
    <property type="term" value="F:ATP hydrolysis activity"/>
    <property type="evidence" value="ECO:0007669"/>
    <property type="project" value="InterPro"/>
</dbReference>
<dbReference type="PANTHER" id="PTHR19229">
    <property type="entry name" value="ATP-BINDING CASSETTE TRANSPORTER SUBFAMILY A ABCA"/>
    <property type="match status" value="1"/>
</dbReference>
<dbReference type="GO" id="GO:0005319">
    <property type="term" value="F:lipid transporter activity"/>
    <property type="evidence" value="ECO:0007669"/>
    <property type="project" value="TreeGrafter"/>
</dbReference>
<feature type="transmembrane region" description="Helical" evidence="5">
    <location>
        <begin position="224"/>
        <end position="248"/>
    </location>
</feature>
<evidence type="ECO:0000256" key="2">
    <source>
        <dbReference type="ARBA" id="ARBA00022737"/>
    </source>
</evidence>
<keyword evidence="5" id="KW-0812">Transmembrane</keyword>
<evidence type="ECO:0000256" key="5">
    <source>
        <dbReference type="SAM" id="Phobius"/>
    </source>
</evidence>
<dbReference type="InterPro" id="IPR003439">
    <property type="entry name" value="ABC_transporter-like_ATP-bd"/>
</dbReference>
<feature type="transmembrane region" description="Helical" evidence="5">
    <location>
        <begin position="363"/>
        <end position="382"/>
    </location>
</feature>
<organism evidence="7 8">
    <name type="scientific">Neonectria ditissima</name>
    <dbReference type="NCBI Taxonomy" id="78410"/>
    <lineage>
        <taxon>Eukaryota</taxon>
        <taxon>Fungi</taxon>
        <taxon>Dikarya</taxon>
        <taxon>Ascomycota</taxon>
        <taxon>Pezizomycotina</taxon>
        <taxon>Sordariomycetes</taxon>
        <taxon>Hypocreomycetidae</taxon>
        <taxon>Hypocreales</taxon>
        <taxon>Nectriaceae</taxon>
        <taxon>Neonectria</taxon>
    </lineage>
</organism>
<gene>
    <name evidence="7" type="ORF">AK830_g6070</name>
</gene>
<keyword evidence="4" id="KW-0067">ATP-binding</keyword>
<dbReference type="STRING" id="78410.A0A0P7B254"/>
<keyword evidence="8" id="KW-1185">Reference proteome</keyword>
<accession>A0A0P7B254</accession>
<sequence length="792" mass="86593">MAFNLTFLRLWLRQTEALTRKIFLITVVRHWVSTLLRCLIVPIAILVLVLEIQNFSPNSSKFGVGSPSPIQSLPNSLPNGAKLFFVQPSRLGSDVGSVVKKLTESLGSKAKPEIIEGEDELMTRCRTNLNGKTDCYAAVIFNDSPLTSTGHKHWNYTIRVSSASSTSHFDVNQNNNQHNFAYASLQLAIENAMTNSTTIPTSFMFTRTTQEQADTLQRRNFADAIIGGLGIVSFLSMLSSAFHVIGMIASERESGMTQLIDVMGGGAAAARVLSYVVAFDIIYLPCWIIFGLVYSRLLVPASNAGIPVLWQVLSGWALTSTSVFAATIKVRYSAIYIIAILVVMAAFTELLDNQSEPISSHAVMVLSVIFPSSSYIFFLNLLSRFEKSGTAASIHGVPATSDHDIHHVSASTLWGLLMVSIVAFPIMAIIFEHFFHGIGNRRRSFITKSEGESQPTAIKVEGLTKSYKPSLFKRMCCCGRARPIVAVDKIEFMCQKQQVLCLLGVNGSGKTTTMDLISGIQNPTSGSIRINASSSRLGICPQRNIHWEELTVFEHAYIWTMIKGGRTNRQDIVRLIESCDLGPKTDSPVGTLSGGQKRKLQLACMLAGGSTVCLMDEVTTGMDPVSRRAVWNIILAERSERSLILTTHFLDECEVLADQVVIVSRGHVKCQGPVAKLKVLYGGGYRVHLPRTDDMPNTSYPMTVTQTQAIFNTPDSTSAAQLMSSLEAAGHTGALITGPTIEDVFLRVADEKNNMESETGGPSAVDTIPLIESSESADGKLIRHLFTDKPRH</sequence>
<name>A0A0P7B254_9HYPO</name>
<dbReference type="Pfam" id="PF00005">
    <property type="entry name" value="ABC_tran"/>
    <property type="match status" value="1"/>
</dbReference>
<dbReference type="PANTHER" id="PTHR19229:SF36">
    <property type="entry name" value="ATP-BINDING CASSETTE SUB-FAMILY A MEMBER 2"/>
    <property type="match status" value="1"/>
</dbReference>
<evidence type="ECO:0000256" key="4">
    <source>
        <dbReference type="ARBA" id="ARBA00022840"/>
    </source>
</evidence>
<evidence type="ECO:0000259" key="6">
    <source>
        <dbReference type="PROSITE" id="PS50893"/>
    </source>
</evidence>
<dbReference type="AlphaFoldDB" id="A0A0P7B254"/>
<protein>
    <recommendedName>
        <fullName evidence="6">ABC transporter domain-containing protein</fullName>
    </recommendedName>
</protein>
<evidence type="ECO:0000313" key="7">
    <source>
        <dbReference type="EMBL" id="KPM40517.1"/>
    </source>
</evidence>
<feature type="transmembrane region" description="Helical" evidence="5">
    <location>
        <begin position="334"/>
        <end position="351"/>
    </location>
</feature>
<feature type="transmembrane region" description="Helical" evidence="5">
    <location>
        <begin position="413"/>
        <end position="435"/>
    </location>
</feature>
<dbReference type="PROSITE" id="PS50893">
    <property type="entry name" value="ABC_TRANSPORTER_2"/>
    <property type="match status" value="1"/>
</dbReference>
<comment type="caution">
    <text evidence="7">The sequence shown here is derived from an EMBL/GenBank/DDBJ whole genome shotgun (WGS) entry which is preliminary data.</text>
</comment>
<feature type="transmembrane region" description="Helical" evidence="5">
    <location>
        <begin position="306"/>
        <end position="328"/>
    </location>
</feature>
<reference evidence="7 8" key="1">
    <citation type="submission" date="2015-09" db="EMBL/GenBank/DDBJ databases">
        <title>Draft genome of a European isolate of the apple canker pathogen Neonectria ditissima.</title>
        <authorList>
            <person name="Gomez-Cortecero A."/>
            <person name="Harrison R.J."/>
            <person name="Armitage A.D."/>
        </authorList>
    </citation>
    <scope>NUCLEOTIDE SEQUENCE [LARGE SCALE GENOMIC DNA]</scope>
    <source>
        <strain evidence="7 8">R09/05</strain>
    </source>
</reference>
<dbReference type="InterPro" id="IPR003593">
    <property type="entry name" value="AAA+_ATPase"/>
</dbReference>
<keyword evidence="1" id="KW-0813">Transport</keyword>
<dbReference type="EMBL" id="LKCW01000082">
    <property type="protein sequence ID" value="KPM40517.1"/>
    <property type="molecule type" value="Genomic_DNA"/>
</dbReference>
<keyword evidence="5" id="KW-1133">Transmembrane helix</keyword>
<feature type="transmembrane region" description="Helical" evidence="5">
    <location>
        <begin position="268"/>
        <end position="294"/>
    </location>
</feature>
<dbReference type="InterPro" id="IPR027417">
    <property type="entry name" value="P-loop_NTPase"/>
</dbReference>
<evidence type="ECO:0000256" key="3">
    <source>
        <dbReference type="ARBA" id="ARBA00022741"/>
    </source>
</evidence>
<dbReference type="GO" id="GO:0140359">
    <property type="term" value="F:ABC-type transporter activity"/>
    <property type="evidence" value="ECO:0007669"/>
    <property type="project" value="InterPro"/>
</dbReference>
<proteinExistence type="predicted"/>
<evidence type="ECO:0000256" key="1">
    <source>
        <dbReference type="ARBA" id="ARBA00022448"/>
    </source>
</evidence>
<dbReference type="GO" id="GO:0005524">
    <property type="term" value="F:ATP binding"/>
    <property type="evidence" value="ECO:0007669"/>
    <property type="project" value="UniProtKB-KW"/>
</dbReference>
<keyword evidence="5" id="KW-0472">Membrane</keyword>
<keyword evidence="2" id="KW-0677">Repeat</keyword>